<dbReference type="EMBL" id="CP051177">
    <property type="protein sequence ID" value="QKX51150.1"/>
    <property type="molecule type" value="Genomic_DNA"/>
</dbReference>
<feature type="transmembrane region" description="Helical" evidence="6">
    <location>
        <begin position="208"/>
        <end position="226"/>
    </location>
</feature>
<evidence type="ECO:0000313" key="7">
    <source>
        <dbReference type="EMBL" id="QKX51150.1"/>
    </source>
</evidence>
<feature type="transmembrane region" description="Helical" evidence="6">
    <location>
        <begin position="21"/>
        <end position="38"/>
    </location>
</feature>
<dbReference type="GO" id="GO:0005886">
    <property type="term" value="C:plasma membrane"/>
    <property type="evidence" value="ECO:0007669"/>
    <property type="project" value="UniProtKB-SubCell"/>
</dbReference>
<gene>
    <name evidence="7" type="primary">yfcC</name>
    <name evidence="7" type="ORF">HF394_11420</name>
</gene>
<evidence type="ECO:0000313" key="8">
    <source>
        <dbReference type="Proteomes" id="UP000509222"/>
    </source>
</evidence>
<keyword evidence="3 6" id="KW-0812">Transmembrane</keyword>
<evidence type="ECO:0000256" key="6">
    <source>
        <dbReference type="SAM" id="Phobius"/>
    </source>
</evidence>
<dbReference type="Proteomes" id="UP000509222">
    <property type="component" value="Chromosome"/>
</dbReference>
<feature type="transmembrane region" description="Helical" evidence="6">
    <location>
        <begin position="358"/>
        <end position="379"/>
    </location>
</feature>
<keyword evidence="4 6" id="KW-1133">Transmembrane helix</keyword>
<feature type="transmembrane region" description="Helical" evidence="6">
    <location>
        <begin position="146"/>
        <end position="162"/>
    </location>
</feature>
<dbReference type="InterPro" id="IPR051679">
    <property type="entry name" value="DASS-Related_Transporters"/>
</dbReference>
<comment type="subcellular location">
    <subcellularLocation>
        <location evidence="1">Cell membrane</location>
        <topology evidence="1">Multi-pass membrane protein</topology>
    </subcellularLocation>
</comment>
<feature type="transmembrane region" description="Helical" evidence="6">
    <location>
        <begin position="262"/>
        <end position="280"/>
    </location>
</feature>
<evidence type="ECO:0000256" key="1">
    <source>
        <dbReference type="ARBA" id="ARBA00004651"/>
    </source>
</evidence>
<feature type="transmembrane region" description="Helical" evidence="6">
    <location>
        <begin position="420"/>
        <end position="440"/>
    </location>
</feature>
<feature type="transmembrane region" description="Helical" evidence="6">
    <location>
        <begin position="122"/>
        <end position="140"/>
    </location>
</feature>
<sequence>MATVTEISSKKKKKREAMHPFNILFIVILFMALLTYFVPAGEYERITNDAGQTVVVDGSYVQIDSNPAGFLSVFQAIHKGMVQSAPIIFFIFIVGGAFHVFRDTKAIEGAFASLSAKTKGKEMLMIPIVMLFFGVAGASIGMFEEAFPFVMIMVPLAIVLGYDSMVGLAMVLIGVSAGFTAAFMNPFTVGVAQGLAELPLFSGMLPRVGFWLVYMAAAIIFVMLYARKVKKDPKKSIVYEEDQARGIDRSGMNLEKITKRQVAVLGILGLTLIVLAYSVIEYKWYIGEISALFIIMAIVMGLIYGMGFNRITKSFVKGCEEMATGALIVGLAYAAVVILQESFIIDTILYGISGLISSIPAGLSAGAMFITQALLNIAVSSGSGQAALSMPIMVPLSDLIGVSRQTAVLAFQMGDGITNMFSPTSGLLFAALAMAGIPIIKWFKWVWPLILVQAILSLIFVTIAHFFIWTV</sequence>
<feature type="transmembrane region" description="Helical" evidence="6">
    <location>
        <begin position="169"/>
        <end position="188"/>
    </location>
</feature>
<dbReference type="Pfam" id="PF03606">
    <property type="entry name" value="DcuC"/>
    <property type="match status" value="1"/>
</dbReference>
<dbReference type="AlphaFoldDB" id="A0A7H8QBA1"/>
<feature type="transmembrane region" description="Helical" evidence="6">
    <location>
        <begin position="326"/>
        <end position="352"/>
    </location>
</feature>
<dbReference type="RefSeq" id="WP_036804199.1">
    <property type="nucleotide sequence ID" value="NZ_CP051177.1"/>
</dbReference>
<feature type="transmembrane region" description="Helical" evidence="6">
    <location>
        <begin position="286"/>
        <end position="305"/>
    </location>
</feature>
<feature type="transmembrane region" description="Helical" evidence="6">
    <location>
        <begin position="81"/>
        <end position="101"/>
    </location>
</feature>
<dbReference type="PANTHER" id="PTHR43652">
    <property type="entry name" value="BASIC AMINO ACID ANTIPORTER YFCC-RELATED"/>
    <property type="match status" value="1"/>
</dbReference>
<organism evidence="7 8">
    <name type="scientific">Planococcus glaciei</name>
    <dbReference type="NCBI Taxonomy" id="459472"/>
    <lineage>
        <taxon>Bacteria</taxon>
        <taxon>Bacillati</taxon>
        <taxon>Bacillota</taxon>
        <taxon>Bacilli</taxon>
        <taxon>Bacillales</taxon>
        <taxon>Caryophanaceae</taxon>
        <taxon>Planococcus</taxon>
    </lineage>
</organism>
<keyword evidence="8" id="KW-1185">Reference proteome</keyword>
<accession>A0A7H8QBA1</accession>
<evidence type="ECO:0000256" key="2">
    <source>
        <dbReference type="ARBA" id="ARBA00022475"/>
    </source>
</evidence>
<keyword evidence="5 6" id="KW-0472">Membrane</keyword>
<dbReference type="InterPro" id="IPR018385">
    <property type="entry name" value="C4_dicarb_anaerob_car-like"/>
</dbReference>
<keyword evidence="2" id="KW-1003">Cell membrane</keyword>
<reference evidence="8" key="1">
    <citation type="submission" date="2020-06" db="EMBL/GenBank/DDBJ databases">
        <title>Isolation of Planomicrobium glaciei.</title>
        <authorList>
            <person name="Malisova L."/>
            <person name="Safrankova R."/>
            <person name="Jakubu V."/>
            <person name="Spanelova P."/>
        </authorList>
    </citation>
    <scope>NUCLEOTIDE SEQUENCE [LARGE SCALE GENOMIC DNA]</scope>
    <source>
        <strain evidence="8">NRL-ATB46093</strain>
    </source>
</reference>
<evidence type="ECO:0000256" key="5">
    <source>
        <dbReference type="ARBA" id="ARBA00023136"/>
    </source>
</evidence>
<evidence type="ECO:0000256" key="4">
    <source>
        <dbReference type="ARBA" id="ARBA00022989"/>
    </source>
</evidence>
<protein>
    <submittedName>
        <fullName evidence="7">Putative basic amino acid antiporter YfcC</fullName>
    </submittedName>
</protein>
<proteinExistence type="predicted"/>
<name>A0A7H8QBA1_9BACL</name>
<dbReference type="PANTHER" id="PTHR43652:SF2">
    <property type="entry name" value="BASIC AMINO ACID ANTIPORTER YFCC-RELATED"/>
    <property type="match status" value="1"/>
</dbReference>
<feature type="transmembrane region" description="Helical" evidence="6">
    <location>
        <begin position="446"/>
        <end position="469"/>
    </location>
</feature>
<evidence type="ECO:0000256" key="3">
    <source>
        <dbReference type="ARBA" id="ARBA00022692"/>
    </source>
</evidence>